<organism evidence="1 2">
    <name type="scientific">Sedimentisphaera salicampi</name>
    <dbReference type="NCBI Taxonomy" id="1941349"/>
    <lineage>
        <taxon>Bacteria</taxon>
        <taxon>Pseudomonadati</taxon>
        <taxon>Planctomycetota</taxon>
        <taxon>Phycisphaerae</taxon>
        <taxon>Sedimentisphaerales</taxon>
        <taxon>Sedimentisphaeraceae</taxon>
        <taxon>Sedimentisphaera</taxon>
    </lineage>
</organism>
<dbReference type="AlphaFoldDB" id="A0A1W6LM23"/>
<dbReference type="STRING" id="1941349.STSP1_01203"/>
<dbReference type="Proteomes" id="UP000193334">
    <property type="component" value="Chromosome"/>
</dbReference>
<protein>
    <submittedName>
        <fullName evidence="1">Uncharacterized protein</fullName>
    </submittedName>
</protein>
<proteinExistence type="predicted"/>
<accession>A0A1W6LM23</accession>
<evidence type="ECO:0000313" key="1">
    <source>
        <dbReference type="EMBL" id="ARN56811.1"/>
    </source>
</evidence>
<keyword evidence="2" id="KW-1185">Reference proteome</keyword>
<dbReference type="KEGG" id="pbp:STSP1_01203"/>
<dbReference type="RefSeq" id="WP_085755496.1">
    <property type="nucleotide sequence ID" value="NZ_CP021023.1"/>
</dbReference>
<dbReference type="EMBL" id="CP021023">
    <property type="protein sequence ID" value="ARN56811.1"/>
    <property type="molecule type" value="Genomic_DNA"/>
</dbReference>
<gene>
    <name evidence="1" type="ORF">STSP1_01203</name>
</gene>
<evidence type="ECO:0000313" key="2">
    <source>
        <dbReference type="Proteomes" id="UP000193334"/>
    </source>
</evidence>
<name>A0A1W6LM23_9BACT</name>
<dbReference type="Gene3D" id="3.30.460.10">
    <property type="entry name" value="Beta Polymerase, domain 2"/>
    <property type="match status" value="1"/>
</dbReference>
<sequence length="94" mass="10942">MKKITIEQLNTIKGIFQRIMPECEIRFFAEEDGLPELSPGIDVVLMGDSEPDKKKLRQIKKELAQEMPFNVDICIWAKLPDELRQAMIKKIKKI</sequence>
<dbReference type="InterPro" id="IPR043519">
    <property type="entry name" value="NT_sf"/>
</dbReference>
<reference evidence="2" key="1">
    <citation type="submission" date="2017-04" db="EMBL/GenBank/DDBJ databases">
        <title>Comparative genomics and description of representatives of a novel lineage of planctomycetes thriving in anoxic sediments.</title>
        <authorList>
            <person name="Spring S."/>
            <person name="Bunk B."/>
            <person name="Sproer C."/>
        </authorList>
    </citation>
    <scope>NUCLEOTIDE SEQUENCE [LARGE SCALE GENOMIC DNA]</scope>
    <source>
        <strain evidence="2">ST-PulAB-D4</strain>
    </source>
</reference>